<dbReference type="RefSeq" id="WP_167975581.1">
    <property type="nucleotide sequence ID" value="NZ_VSRL01000068.1"/>
</dbReference>
<organism evidence="1 2">
    <name type="scientific">Lentzea indica</name>
    <dbReference type="NCBI Taxonomy" id="2604800"/>
    <lineage>
        <taxon>Bacteria</taxon>
        <taxon>Bacillati</taxon>
        <taxon>Actinomycetota</taxon>
        <taxon>Actinomycetes</taxon>
        <taxon>Pseudonocardiales</taxon>
        <taxon>Pseudonocardiaceae</taxon>
        <taxon>Lentzea</taxon>
    </lineage>
</organism>
<evidence type="ECO:0000313" key="1">
    <source>
        <dbReference type="EMBL" id="NKE58923.1"/>
    </source>
</evidence>
<accession>A0ABX1FIV8</accession>
<keyword evidence="2" id="KW-1185">Reference proteome</keyword>
<dbReference type="EMBL" id="VSRL01000068">
    <property type="protein sequence ID" value="NKE58923.1"/>
    <property type="molecule type" value="Genomic_DNA"/>
</dbReference>
<gene>
    <name evidence="1" type="ORF">FXN61_19745</name>
</gene>
<evidence type="ECO:0000313" key="2">
    <source>
        <dbReference type="Proteomes" id="UP001515943"/>
    </source>
</evidence>
<reference evidence="1 2" key="1">
    <citation type="submission" date="2019-08" db="EMBL/GenBank/DDBJ databases">
        <title>Lentzea from Indian Himalayas.</title>
        <authorList>
            <person name="Mandal S."/>
            <person name="Mallick Gupta A."/>
            <person name="Maiti P.K."/>
            <person name="Sarkar J."/>
            <person name="Mandal S."/>
        </authorList>
    </citation>
    <scope>NUCLEOTIDE SEQUENCE [LARGE SCALE GENOMIC DNA]</scope>
    <source>
        <strain evidence="1 2">PSKA42</strain>
    </source>
</reference>
<proteinExistence type="predicted"/>
<dbReference type="Proteomes" id="UP001515943">
    <property type="component" value="Unassembled WGS sequence"/>
</dbReference>
<sequence length="61" mass="7000">MIGWLDKVLDIRAGTLAERERRTTYVEVLRNLPDRSTVDDQKADGSRLLIYIQPSPEPETT</sequence>
<comment type="caution">
    <text evidence="1">The sequence shown here is derived from an EMBL/GenBank/DDBJ whole genome shotgun (WGS) entry which is preliminary data.</text>
</comment>
<protein>
    <submittedName>
        <fullName evidence="1">Uncharacterized protein</fullName>
    </submittedName>
</protein>
<name>A0ABX1FIV8_9PSEU</name>